<name>A0ABW8NGM7_9GAMM</name>
<gene>
    <name evidence="2" type="ORF">WG929_06830</name>
</gene>
<feature type="compositionally biased region" description="Basic and acidic residues" evidence="1">
    <location>
        <begin position="101"/>
        <end position="118"/>
    </location>
</feature>
<dbReference type="Proteomes" id="UP001620597">
    <property type="component" value="Unassembled WGS sequence"/>
</dbReference>
<evidence type="ECO:0000256" key="1">
    <source>
        <dbReference type="SAM" id="MobiDB-lite"/>
    </source>
</evidence>
<evidence type="ECO:0000313" key="2">
    <source>
        <dbReference type="EMBL" id="MFK4752118.1"/>
    </source>
</evidence>
<accession>A0ABW8NGM7</accession>
<dbReference type="Pfam" id="PF05973">
    <property type="entry name" value="Gp49"/>
    <property type="match status" value="1"/>
</dbReference>
<protein>
    <submittedName>
        <fullName evidence="2">Type II toxin-antitoxin system RelE/ParE family toxin</fullName>
    </submittedName>
</protein>
<proteinExistence type="predicted"/>
<reference evidence="2 3" key="1">
    <citation type="submission" date="2024-03" db="EMBL/GenBank/DDBJ databases">
        <title>High-quality draft genome sequence of Oceanobacter sp. wDCs-4.</title>
        <authorList>
            <person name="Dong C."/>
        </authorList>
    </citation>
    <scope>NUCLEOTIDE SEQUENCE [LARGE SCALE GENOMIC DNA]</scope>
    <source>
        <strain evidence="3">wDCs-4</strain>
    </source>
</reference>
<dbReference type="EMBL" id="JBBKTX010000006">
    <property type="protein sequence ID" value="MFK4752118.1"/>
    <property type="molecule type" value="Genomic_DNA"/>
</dbReference>
<dbReference type="RefSeq" id="WP_416205444.1">
    <property type="nucleotide sequence ID" value="NZ_JBBKTX010000006.1"/>
</dbReference>
<dbReference type="InterPro" id="IPR009241">
    <property type="entry name" value="HigB-like"/>
</dbReference>
<keyword evidence="3" id="KW-1185">Reference proteome</keyword>
<organism evidence="2 3">
    <name type="scientific">Oceanobacter antarcticus</name>
    <dbReference type="NCBI Taxonomy" id="3133425"/>
    <lineage>
        <taxon>Bacteria</taxon>
        <taxon>Pseudomonadati</taxon>
        <taxon>Pseudomonadota</taxon>
        <taxon>Gammaproteobacteria</taxon>
        <taxon>Oceanospirillales</taxon>
        <taxon>Oceanospirillaceae</taxon>
        <taxon>Oceanobacter</taxon>
    </lineage>
</organism>
<comment type="caution">
    <text evidence="2">The sequence shown here is derived from an EMBL/GenBank/DDBJ whole genome shotgun (WGS) entry which is preliminary data.</text>
</comment>
<feature type="region of interest" description="Disordered" evidence="1">
    <location>
        <begin position="99"/>
        <end position="118"/>
    </location>
</feature>
<evidence type="ECO:0000313" key="3">
    <source>
        <dbReference type="Proteomes" id="UP001620597"/>
    </source>
</evidence>
<sequence>MTGGSRKKVPAVFYRSESGNEPVRDWLLGLSKDDRKAIGADIQTVEFGWPIGMPVCRPMKDGLYEVRTNLDEGRISRVLFCFHGGKMVLLHGFIKKSQKTPKPDLELAKKRKREVDHG</sequence>